<dbReference type="Proteomes" id="UP001595681">
    <property type="component" value="Unassembled WGS sequence"/>
</dbReference>
<sequence>MAGKGKSKDKARAILLDLDATALSALLEQQGGVGELLEVSDGLVLRVSAQQEGRTIVIPVTLPVSAPVNALEATVTARKSTSPTAAQQMVLGFICDDAVVAESTHSLATRLDSLSLPLPDGQSGALSLFAGGSYVLQRVVLTHASAAPVKAEKEGKKAKGGKGGGKRK</sequence>
<organism evidence="2 3">
    <name type="scientific">Sphingobium rhizovicinum</name>
    <dbReference type="NCBI Taxonomy" id="432308"/>
    <lineage>
        <taxon>Bacteria</taxon>
        <taxon>Pseudomonadati</taxon>
        <taxon>Pseudomonadota</taxon>
        <taxon>Alphaproteobacteria</taxon>
        <taxon>Sphingomonadales</taxon>
        <taxon>Sphingomonadaceae</taxon>
        <taxon>Sphingobium</taxon>
    </lineage>
</organism>
<dbReference type="RefSeq" id="WP_380797372.1">
    <property type="nucleotide sequence ID" value="NZ_JBHRVU010000004.1"/>
</dbReference>
<accession>A0ABV7NIP8</accession>
<feature type="region of interest" description="Disordered" evidence="1">
    <location>
        <begin position="148"/>
        <end position="168"/>
    </location>
</feature>
<evidence type="ECO:0000256" key="1">
    <source>
        <dbReference type="SAM" id="MobiDB-lite"/>
    </source>
</evidence>
<evidence type="ECO:0000313" key="3">
    <source>
        <dbReference type="Proteomes" id="UP001595681"/>
    </source>
</evidence>
<protein>
    <submittedName>
        <fullName evidence="2">Uncharacterized protein</fullName>
    </submittedName>
</protein>
<gene>
    <name evidence="2" type="ORF">ACFOKF_17905</name>
</gene>
<comment type="caution">
    <text evidence="2">The sequence shown here is derived from an EMBL/GenBank/DDBJ whole genome shotgun (WGS) entry which is preliminary data.</text>
</comment>
<dbReference type="EMBL" id="JBHRVU010000004">
    <property type="protein sequence ID" value="MFC3443048.1"/>
    <property type="molecule type" value="Genomic_DNA"/>
</dbReference>
<reference evidence="3" key="1">
    <citation type="journal article" date="2019" name="Int. J. Syst. Evol. Microbiol.">
        <title>The Global Catalogue of Microorganisms (GCM) 10K type strain sequencing project: providing services to taxonomists for standard genome sequencing and annotation.</title>
        <authorList>
            <consortium name="The Broad Institute Genomics Platform"/>
            <consortium name="The Broad Institute Genome Sequencing Center for Infectious Disease"/>
            <person name="Wu L."/>
            <person name="Ma J."/>
        </authorList>
    </citation>
    <scope>NUCLEOTIDE SEQUENCE [LARGE SCALE GENOMIC DNA]</scope>
    <source>
        <strain evidence="3">CCM 7491</strain>
    </source>
</reference>
<name>A0ABV7NIP8_9SPHN</name>
<evidence type="ECO:0000313" key="2">
    <source>
        <dbReference type="EMBL" id="MFC3443048.1"/>
    </source>
</evidence>
<proteinExistence type="predicted"/>
<feature type="compositionally biased region" description="Basic residues" evidence="1">
    <location>
        <begin position="158"/>
        <end position="168"/>
    </location>
</feature>
<keyword evidence="3" id="KW-1185">Reference proteome</keyword>